<feature type="domain" description="Aldehyde oxidase/xanthine dehydrogenase a/b hammerhead" evidence="3">
    <location>
        <begin position="23"/>
        <end position="136"/>
    </location>
</feature>
<dbReference type="InterPro" id="IPR008274">
    <property type="entry name" value="AldOxase/xan_DH_MoCoBD1"/>
</dbReference>
<dbReference type="Proteomes" id="UP000539265">
    <property type="component" value="Unassembled WGS sequence"/>
</dbReference>
<dbReference type="InterPro" id="IPR000674">
    <property type="entry name" value="Ald_Oxase/Xan_DH_a/b"/>
</dbReference>
<protein>
    <submittedName>
        <fullName evidence="4">Xanthine dehydrogenase YagR molybdenum-binding subunit</fullName>
        <ecNumber evidence="4">1.17.1.4</ecNumber>
    </submittedName>
</protein>
<keyword evidence="2 4" id="KW-0560">Oxidoreductase</keyword>
<dbReference type="SMART" id="SM01008">
    <property type="entry name" value="Ald_Xan_dh_C"/>
    <property type="match status" value="1"/>
</dbReference>
<dbReference type="Gene3D" id="3.90.1170.50">
    <property type="entry name" value="Aldehyde oxidase/xanthine dehydrogenase, a/b hammerhead"/>
    <property type="match status" value="1"/>
</dbReference>
<dbReference type="InterPro" id="IPR036856">
    <property type="entry name" value="Ald_Oxase/Xan_DH_a/b_sf"/>
</dbReference>
<dbReference type="SUPFAM" id="SSF56003">
    <property type="entry name" value="Molybdenum cofactor-binding domain"/>
    <property type="match status" value="1"/>
</dbReference>
<dbReference type="InterPro" id="IPR016208">
    <property type="entry name" value="Ald_Oxase/xanthine_DH-like"/>
</dbReference>
<dbReference type="AlphaFoldDB" id="A0A839SDZ2"/>
<dbReference type="Pfam" id="PF02738">
    <property type="entry name" value="MoCoBD_1"/>
    <property type="match status" value="1"/>
</dbReference>
<dbReference type="InterPro" id="IPR037165">
    <property type="entry name" value="AldOxase/xan_DH_Mopterin-bd_sf"/>
</dbReference>
<evidence type="ECO:0000256" key="2">
    <source>
        <dbReference type="ARBA" id="ARBA00023002"/>
    </source>
</evidence>
<dbReference type="SUPFAM" id="SSF54665">
    <property type="entry name" value="CO dehydrogenase molybdoprotein N-domain-like"/>
    <property type="match status" value="1"/>
</dbReference>
<proteinExistence type="predicted"/>
<dbReference type="RefSeq" id="WP_096356379.1">
    <property type="nucleotide sequence ID" value="NZ_AP017313.1"/>
</dbReference>
<name>A0A839SDZ2_9SPHI</name>
<dbReference type="EMBL" id="JACHWX010000002">
    <property type="protein sequence ID" value="MBB3054767.1"/>
    <property type="molecule type" value="Genomic_DNA"/>
</dbReference>
<comment type="caution">
    <text evidence="4">The sequence shown here is derived from an EMBL/GenBank/DDBJ whole genome shotgun (WGS) entry which is preliminary data.</text>
</comment>
<sequence>MNKLNHPKSSTGPSRVDGRLKVTGAAKYSAEYELAGLVYGVLVGSTITKGVIKSIDTQKALRAPGVLAVITHFNTPVVPGYVPEKGKPEPEKSPLRVFYDDKIVFNGQPIALVIAETFERAQFAGSLVKAEYTEDKHITRLTDHLDNGFTPGEMFGMTPEYSRGTVAAWNTAPVKLEQEYIIPSEVHNPMELHACIARWDAENKFTVWTKTQGVKETQNELAAFFKLPPENIQVNSKFVGGAFGSALQVWSHEVAAVIGAKVVKRPVKLVLSRQDMFTSVGYRPHTWQKIGIGATADGKLVGITHNAVGQTSAYEDFAEFPTGVSRYLYACPNVDTHYKIVSLNVGSPIWMRGPGEATGTFALESAIDELSYQLNIDPIELRMKNYAETDPQSNKPYSSKFLNEAYKMGADHIGWSDRSPKPGAVTKDGWLVGYGVSGGVFGADREPATVKATMMADGMLVLQTAVSDIGPGTGTAMVAIAAETMGIPAEKVRFDLGDSSYPNAPQQGGSTIASSVGSAVYMACTDLKEKFQQLIGNGGKDHPDYVKVLKEHKLDKLEVVTDSKAGSEVDKYQMYSWSVHFVVVHVHPATGVVKVDKVACVADSGRIISPKTARSQVIGGAVMGIGMALTEEAVYDHRYGRLVNSNFGDYHVPVNADIPQIEALFVNKPDPIINPIGAKGMGEISLIGMAAAVANAVYNATGKRIRTLPITPDKLVEWGVVS</sequence>
<keyword evidence="1" id="KW-0500">Molybdenum</keyword>
<evidence type="ECO:0000313" key="4">
    <source>
        <dbReference type="EMBL" id="MBB3054767.1"/>
    </source>
</evidence>
<organism evidence="4 5">
    <name type="scientific">Mucilaginibacter gotjawali</name>
    <dbReference type="NCBI Taxonomy" id="1550579"/>
    <lineage>
        <taxon>Bacteria</taxon>
        <taxon>Pseudomonadati</taxon>
        <taxon>Bacteroidota</taxon>
        <taxon>Sphingobacteriia</taxon>
        <taxon>Sphingobacteriales</taxon>
        <taxon>Sphingobacteriaceae</taxon>
        <taxon>Mucilaginibacter</taxon>
    </lineage>
</organism>
<dbReference type="GO" id="GO:0005506">
    <property type="term" value="F:iron ion binding"/>
    <property type="evidence" value="ECO:0007669"/>
    <property type="project" value="InterPro"/>
</dbReference>
<keyword evidence="5" id="KW-1185">Reference proteome</keyword>
<evidence type="ECO:0000313" key="5">
    <source>
        <dbReference type="Proteomes" id="UP000539265"/>
    </source>
</evidence>
<dbReference type="InterPro" id="IPR046867">
    <property type="entry name" value="AldOxase/xan_DH_MoCoBD2"/>
</dbReference>
<dbReference type="PANTHER" id="PTHR11908">
    <property type="entry name" value="XANTHINE DEHYDROGENASE"/>
    <property type="match status" value="1"/>
</dbReference>
<reference evidence="4" key="1">
    <citation type="submission" date="2020-08" db="EMBL/GenBank/DDBJ databases">
        <title>Genomic Encyclopedia of Type Strains, Phase III (KMG-III): the genomes of soil and plant-associated and newly described type strains.</title>
        <authorList>
            <person name="Whitman W."/>
        </authorList>
    </citation>
    <scope>NUCLEOTIDE SEQUENCE [LARGE SCALE GENOMIC DNA]</scope>
    <source>
        <strain evidence="4">CECT 8628</strain>
    </source>
</reference>
<dbReference type="OrthoDB" id="9759099at2"/>
<dbReference type="Pfam" id="PF01315">
    <property type="entry name" value="Ald_Xan_dh_C"/>
    <property type="match status" value="1"/>
</dbReference>
<evidence type="ECO:0000259" key="3">
    <source>
        <dbReference type="SMART" id="SM01008"/>
    </source>
</evidence>
<dbReference type="Gene3D" id="3.30.365.10">
    <property type="entry name" value="Aldehyde oxidase/xanthine dehydrogenase, molybdopterin binding domain"/>
    <property type="match status" value="4"/>
</dbReference>
<accession>A0A839SDZ2</accession>
<dbReference type="PANTHER" id="PTHR11908:SF132">
    <property type="entry name" value="ALDEHYDE OXIDASE 1-RELATED"/>
    <property type="match status" value="1"/>
</dbReference>
<gene>
    <name evidence="4" type="ORF">FHS11_001177</name>
</gene>
<dbReference type="GO" id="GO:0004854">
    <property type="term" value="F:xanthine dehydrogenase activity"/>
    <property type="evidence" value="ECO:0007669"/>
    <property type="project" value="UniProtKB-EC"/>
</dbReference>
<dbReference type="Pfam" id="PF20256">
    <property type="entry name" value="MoCoBD_2"/>
    <property type="match status" value="1"/>
</dbReference>
<evidence type="ECO:0000256" key="1">
    <source>
        <dbReference type="ARBA" id="ARBA00022505"/>
    </source>
</evidence>
<dbReference type="EC" id="1.17.1.4" evidence="4"/>